<dbReference type="Proteomes" id="UP001648503">
    <property type="component" value="Unassembled WGS sequence"/>
</dbReference>
<dbReference type="InterPro" id="IPR005475">
    <property type="entry name" value="Transketolase-like_Pyr-bd"/>
</dbReference>
<dbReference type="InterPro" id="IPR031717">
    <property type="entry name" value="ODO-1/KGD_C"/>
</dbReference>
<gene>
    <name evidence="6" type="ORF">BASA50_000613</name>
</gene>
<dbReference type="PANTHER" id="PTHR23152:SF4">
    <property type="entry name" value="2-OXOADIPATE DEHYDROGENASE COMPLEX COMPONENT E1"/>
    <property type="match status" value="1"/>
</dbReference>
<accession>A0ABQ8ET33</accession>
<dbReference type="CDD" id="cd02016">
    <property type="entry name" value="TPP_E1_OGDC_like"/>
    <property type="match status" value="1"/>
</dbReference>
<dbReference type="NCBIfam" id="TIGR00239">
    <property type="entry name" value="2oxo_dh_E1"/>
    <property type="match status" value="1"/>
</dbReference>
<dbReference type="Pfam" id="PF02779">
    <property type="entry name" value="Transket_pyr"/>
    <property type="match status" value="1"/>
</dbReference>
<dbReference type="Pfam" id="PF00676">
    <property type="entry name" value="E1_dh"/>
    <property type="match status" value="1"/>
</dbReference>
<feature type="domain" description="Transketolase-like pyrimidine-binding" evidence="5">
    <location>
        <begin position="635"/>
        <end position="844"/>
    </location>
</feature>
<protein>
    <recommendedName>
        <fullName evidence="5">Transketolase-like pyrimidine-binding domain-containing protein</fullName>
    </recommendedName>
</protein>
<dbReference type="Gene3D" id="1.10.287.1150">
    <property type="entry name" value="TPP helical domain"/>
    <property type="match status" value="1"/>
</dbReference>
<evidence type="ECO:0000256" key="1">
    <source>
        <dbReference type="ARBA" id="ARBA00001964"/>
    </source>
</evidence>
<keyword evidence="3" id="KW-0560">Oxidoreductase</keyword>
<comment type="caution">
    <text evidence="6">The sequence shown here is derived from an EMBL/GenBank/DDBJ whole genome shotgun (WGS) entry which is preliminary data.</text>
</comment>
<evidence type="ECO:0000313" key="7">
    <source>
        <dbReference type="Proteomes" id="UP001648503"/>
    </source>
</evidence>
<dbReference type="NCBIfam" id="NF006914">
    <property type="entry name" value="PRK09404.1"/>
    <property type="match status" value="1"/>
</dbReference>
<name>A0ABQ8ET33_9FUNG</name>
<dbReference type="Gene3D" id="3.40.50.11610">
    <property type="entry name" value="Multifunctional 2-oxoglutarate metabolism enzyme, C-terminal domain"/>
    <property type="match status" value="1"/>
</dbReference>
<dbReference type="InterPro" id="IPR011603">
    <property type="entry name" value="2oxoglutarate_DH_E1"/>
</dbReference>
<evidence type="ECO:0000259" key="5">
    <source>
        <dbReference type="SMART" id="SM00861"/>
    </source>
</evidence>
<dbReference type="InterPro" id="IPR042179">
    <property type="entry name" value="KGD_C_sf"/>
</dbReference>
<comment type="similarity">
    <text evidence="2">Belongs to the alpha-ketoglutarate dehydrogenase family.</text>
</comment>
<sequence>MLGRMLSVRSTALLRQCGARTAARTATWSAARTACVSSTDSRISLCTTAGQLAAVAPRATVKPTTASAISGLLHSQRAHYYYDKDIYGYRTPRDTPADEYTPQELDNRNKNANLLRLVYAFRSQGHRIANIDPLGLTSLENLNDINPERYGLTNLKESFDLAGIVHIGQASDANAPHKEATLEDILSHLKNSYCGRIGFEFSHIPIKSERQWFSKHVESYEKRKFTSDEKRYFSSLLTKSEVFDHFMAKKFPQVKRYGLQGAESMMIAMYTLLREASIAGIHDAILCMPHRGRLNLLTDLLTYNPAAVFSKVKGNSEAPAELNINADVLSHLAISTKIDVGGPEKIHVSMLHNPSHLETANPVALGKARARQMHLYEAHTETDCSIGDRVVCVQLHGDAAFSGQGVVTETLGLANLPHYTAGGSVHLIVNNQIGYTTPAMNARSTIYTSDVAKMINCPVIHVNADFPEDVAYATSMAFEYRHKFRKDIIIDMIAYRRLGHNELDEPAFTQPMMYKKIRSLKSVPSKYEDALLEQGVFESRTEIDAVREWYSNELDKKLAESYDFKPEMEAFKGKWAGMILPTSAVTKLDTGVDAETLKRVGIASVERPEGFVTHSRLERHHIANRVSKVTSGTGLDWATAEALAFGSLLLEGCHVRISGQDVGRGTFSQRHAMLVDSASERTIIPLNRMAKAPETQGKLEIANSHLSEYAVLGFEYGVSWETPNRLCIWEAQFGDFYNGAQIVIDTCLASGETKWLRQSGLVMLLPHGYDGAGPEHSSSHIERFLQLCDDRFDVKGTGPQDVNPNMHVVNPSTPAQYFHLLRRQILRNYRKPLIVAAPKVLLRHPLATSDISEMSSGTTFLPVLPDPAFMDSDKAANVRRVCFLSGKLYYDVVKDREVLGFSDKIAFVRIEEICPFPADDLEAEVSRYTNATEYYYAQEESQNQGAYSFVAPRLEQLLPEGFKLKYSGRAPSAAPATGIGAVHKKEVLELMAGIFAGL</sequence>
<dbReference type="InterPro" id="IPR029061">
    <property type="entry name" value="THDP-binding"/>
</dbReference>
<proteinExistence type="inferred from homology"/>
<keyword evidence="4" id="KW-0786">Thiamine pyrophosphate</keyword>
<comment type="cofactor">
    <cofactor evidence="1">
        <name>thiamine diphosphate</name>
        <dbReference type="ChEBI" id="CHEBI:58937"/>
    </cofactor>
</comment>
<dbReference type="PANTHER" id="PTHR23152">
    <property type="entry name" value="2-OXOGLUTARATE DEHYDROGENASE"/>
    <property type="match status" value="1"/>
</dbReference>
<dbReference type="EMBL" id="JAFCIX010000575">
    <property type="protein sequence ID" value="KAH6586147.1"/>
    <property type="molecule type" value="Genomic_DNA"/>
</dbReference>
<dbReference type="Pfam" id="PF16870">
    <property type="entry name" value="OxoGdeHyase_C"/>
    <property type="match status" value="1"/>
</dbReference>
<keyword evidence="7" id="KW-1185">Reference proteome</keyword>
<dbReference type="SMART" id="SM00861">
    <property type="entry name" value="Transket_pyr"/>
    <property type="match status" value="1"/>
</dbReference>
<evidence type="ECO:0000256" key="3">
    <source>
        <dbReference type="ARBA" id="ARBA00023002"/>
    </source>
</evidence>
<evidence type="ECO:0000256" key="2">
    <source>
        <dbReference type="ARBA" id="ARBA00006936"/>
    </source>
</evidence>
<dbReference type="NCBIfam" id="NF008907">
    <property type="entry name" value="PRK12270.1"/>
    <property type="match status" value="1"/>
</dbReference>
<organism evidence="6 7">
    <name type="scientific">Batrachochytrium salamandrivorans</name>
    <dbReference type="NCBI Taxonomy" id="1357716"/>
    <lineage>
        <taxon>Eukaryota</taxon>
        <taxon>Fungi</taxon>
        <taxon>Fungi incertae sedis</taxon>
        <taxon>Chytridiomycota</taxon>
        <taxon>Chytridiomycota incertae sedis</taxon>
        <taxon>Chytridiomycetes</taxon>
        <taxon>Rhizophydiales</taxon>
        <taxon>Rhizophydiales incertae sedis</taxon>
        <taxon>Batrachochytrium</taxon>
    </lineage>
</organism>
<dbReference type="PIRSF" id="PIRSF000157">
    <property type="entry name" value="Oxoglu_dh_E1"/>
    <property type="match status" value="1"/>
</dbReference>
<reference evidence="6 7" key="1">
    <citation type="submission" date="2021-02" db="EMBL/GenBank/DDBJ databases">
        <title>Variation within the Batrachochytrium salamandrivorans European outbreak.</title>
        <authorList>
            <person name="Kelly M."/>
            <person name="Pasmans F."/>
            <person name="Shea T.P."/>
            <person name="Munoz J.F."/>
            <person name="Carranza S."/>
            <person name="Cuomo C.A."/>
            <person name="Martel A."/>
        </authorList>
    </citation>
    <scope>NUCLEOTIDE SEQUENCE [LARGE SCALE GENOMIC DNA]</scope>
    <source>
        <strain evidence="6 7">AMFP18/2</strain>
    </source>
</reference>
<evidence type="ECO:0000256" key="4">
    <source>
        <dbReference type="ARBA" id="ARBA00023052"/>
    </source>
</evidence>
<dbReference type="SUPFAM" id="SSF52518">
    <property type="entry name" value="Thiamin diphosphate-binding fold (THDP-binding)"/>
    <property type="match status" value="2"/>
</dbReference>
<dbReference type="InterPro" id="IPR001017">
    <property type="entry name" value="DH_E1"/>
</dbReference>
<dbReference type="Gene3D" id="3.40.50.12470">
    <property type="match status" value="1"/>
</dbReference>
<evidence type="ECO:0000313" key="6">
    <source>
        <dbReference type="EMBL" id="KAH6586147.1"/>
    </source>
</evidence>
<dbReference type="Gene3D" id="3.40.50.970">
    <property type="match status" value="1"/>
</dbReference>